<sequence>MGGQAKIGHCVGPPGAAYQCWEARQSPWAPSDGVADGCPLQHGSQAASAAHPLDLNQGLAAGAEVADHLLADELADQNLCIAAKSIKRVPIAWCTGKVDWGGGDCASKFHWELRRGIVRQDKAAGRTVRPSLCAMEAQTYSANSTILAHKQNEVQQGPSRTVAVQLCGSLHPSHKIVSITHSLLLPSFHATGKSAAQLATRPTLSHHNAAGAKPP</sequence>
<accession>A0A8S1J3S6</accession>
<comment type="caution">
    <text evidence="1">The sequence shown here is derived from an EMBL/GenBank/DDBJ whole genome shotgun (WGS) entry which is preliminary data.</text>
</comment>
<reference evidence="1" key="1">
    <citation type="submission" date="2020-12" db="EMBL/GenBank/DDBJ databases">
        <authorList>
            <person name="Iha C."/>
        </authorList>
    </citation>
    <scope>NUCLEOTIDE SEQUENCE</scope>
</reference>
<dbReference type="EMBL" id="CAJHUC010001362">
    <property type="protein sequence ID" value="CAD7700855.1"/>
    <property type="molecule type" value="Genomic_DNA"/>
</dbReference>
<dbReference type="Proteomes" id="UP000708148">
    <property type="component" value="Unassembled WGS sequence"/>
</dbReference>
<name>A0A8S1J3S6_9CHLO</name>
<dbReference type="AlphaFoldDB" id="A0A8S1J3S6"/>
<gene>
    <name evidence="1" type="ORF">OSTQU699_LOCUS6214</name>
</gene>
<organism evidence="1 2">
    <name type="scientific">Ostreobium quekettii</name>
    <dbReference type="NCBI Taxonomy" id="121088"/>
    <lineage>
        <taxon>Eukaryota</taxon>
        <taxon>Viridiplantae</taxon>
        <taxon>Chlorophyta</taxon>
        <taxon>core chlorophytes</taxon>
        <taxon>Ulvophyceae</taxon>
        <taxon>TCBD clade</taxon>
        <taxon>Bryopsidales</taxon>
        <taxon>Ostreobineae</taxon>
        <taxon>Ostreobiaceae</taxon>
        <taxon>Ostreobium</taxon>
    </lineage>
</organism>
<keyword evidence="2" id="KW-1185">Reference proteome</keyword>
<protein>
    <submittedName>
        <fullName evidence="1">Uncharacterized protein</fullName>
    </submittedName>
</protein>
<evidence type="ECO:0000313" key="1">
    <source>
        <dbReference type="EMBL" id="CAD7700855.1"/>
    </source>
</evidence>
<evidence type="ECO:0000313" key="2">
    <source>
        <dbReference type="Proteomes" id="UP000708148"/>
    </source>
</evidence>
<proteinExistence type="predicted"/>